<dbReference type="EMBL" id="AE017352">
    <property type="protein sequence ID" value="ALO69699.1"/>
    <property type="molecule type" value="Genomic_DNA"/>
</dbReference>
<dbReference type="Proteomes" id="UP000002149">
    <property type="component" value="Chromosome 12"/>
</dbReference>
<reference evidence="1 2" key="1">
    <citation type="journal article" date="2005" name="Science">
        <title>The genome of the basidiomycetous yeast and human pathogen Cryptococcus neoformans.</title>
        <authorList>
            <person name="Loftus B.J."/>
            <person name="Fung E."/>
            <person name="Roncaglia P."/>
            <person name="Rowley D."/>
            <person name="Amedeo P."/>
            <person name="Bruno D."/>
            <person name="Vamathevan J."/>
            <person name="Miranda M."/>
            <person name="Anderson I.J."/>
            <person name="Fraser J.A."/>
            <person name="Allen J.E."/>
            <person name="Bosdet I.E."/>
            <person name="Brent M.R."/>
            <person name="Chiu R."/>
            <person name="Doering T.L."/>
            <person name="Donlin M.J."/>
            <person name="D'Souza C.A."/>
            <person name="Fox D.S."/>
            <person name="Grinberg V."/>
            <person name="Fu J."/>
            <person name="Fukushima M."/>
            <person name="Haas B.J."/>
            <person name="Huang J.C."/>
            <person name="Janbon G."/>
            <person name="Jones S.J."/>
            <person name="Koo H.L."/>
            <person name="Krzywinski M.I."/>
            <person name="Kwon-Chung J.K."/>
            <person name="Lengeler K.B."/>
            <person name="Maiti R."/>
            <person name="Marra M.A."/>
            <person name="Marra R.E."/>
            <person name="Mathewson C.A."/>
            <person name="Mitchell T.G."/>
            <person name="Pertea M."/>
            <person name="Riggs F.R."/>
            <person name="Salzberg S.L."/>
            <person name="Schein J.E."/>
            <person name="Shvartsbeyn A."/>
            <person name="Shin H."/>
            <person name="Shumway M."/>
            <person name="Specht C.A."/>
            <person name="Suh B.B."/>
            <person name="Tenney A."/>
            <person name="Utterback T.R."/>
            <person name="Wickes B.L."/>
            <person name="Wortman J.R."/>
            <person name="Wye N.H."/>
            <person name="Kronstad J.W."/>
            <person name="Lodge J.K."/>
            <person name="Heitman J."/>
            <person name="Davis R.W."/>
            <person name="Fraser C.M."/>
            <person name="Hyman R.W."/>
        </authorList>
    </citation>
    <scope>NUCLEOTIDE SEQUENCE [LARGE SCALE GENOMIC DNA]</scope>
    <source>
        <strain evidence="2">JEC21 / ATCC MYA-565</strain>
    </source>
</reference>
<sequence length="120" mass="14064">MYVSSIVHFLLSVAPKIDNVDISEHDSVYYFATFFFRNLEDVEQQAIIDFYDEKVHRMASLPACFSLTDMDGYRACGRRPERIFGRNKTSSSKCRRLFIPKQTIPRNAPTRRWCNPYAVE</sequence>
<dbReference type="PaxDb" id="214684-A0A0S2M646"/>
<name>A0A0S2M646_CRYD1</name>
<dbReference type="AlphaFoldDB" id="A0A0S2M646"/>
<gene>
    <name evidence="1" type="ordered locus">CNL05755</name>
</gene>
<evidence type="ECO:0000313" key="1">
    <source>
        <dbReference type="EMBL" id="ALO69699.1"/>
    </source>
</evidence>
<protein>
    <submittedName>
        <fullName evidence="1">Uncharacterized protein</fullName>
    </submittedName>
</protein>
<dbReference type="GeneID" id="36393130"/>
<accession>A0A0S2M646</accession>
<organism evidence="1 2">
    <name type="scientific">Cryptococcus deneoformans (strain JEC21 / ATCC MYA-565)</name>
    <name type="common">Cryptococcus neoformans var. neoformans serotype D</name>
    <dbReference type="NCBI Taxonomy" id="214684"/>
    <lineage>
        <taxon>Eukaryota</taxon>
        <taxon>Fungi</taxon>
        <taxon>Dikarya</taxon>
        <taxon>Basidiomycota</taxon>
        <taxon>Agaricomycotina</taxon>
        <taxon>Tremellomycetes</taxon>
        <taxon>Tremellales</taxon>
        <taxon>Cryptococcaceae</taxon>
        <taxon>Cryptococcus</taxon>
        <taxon>Cryptococcus neoformans species complex</taxon>
    </lineage>
</organism>
<proteinExistence type="predicted"/>
<dbReference type="OrthoDB" id="2578350at2759"/>
<dbReference type="InParanoid" id="A0A0S2M646"/>
<dbReference type="KEGG" id="cne:CNL05755"/>
<dbReference type="RefSeq" id="XP_024514671.1">
    <property type="nucleotide sequence ID" value="XM_024658841.1"/>
</dbReference>
<dbReference type="VEuPathDB" id="FungiDB:CNL05755"/>
<evidence type="ECO:0000313" key="2">
    <source>
        <dbReference type="Proteomes" id="UP000002149"/>
    </source>
</evidence>
<keyword evidence="2" id="KW-1185">Reference proteome</keyword>